<dbReference type="EMBL" id="JAELVF020000001">
    <property type="protein sequence ID" value="MBU7598055.1"/>
    <property type="molecule type" value="Genomic_DNA"/>
</dbReference>
<dbReference type="PROSITE" id="PS51318">
    <property type="entry name" value="TAT"/>
    <property type="match status" value="1"/>
</dbReference>
<dbReference type="Proteomes" id="UP000694501">
    <property type="component" value="Unassembled WGS sequence"/>
</dbReference>
<evidence type="ECO:0000313" key="3">
    <source>
        <dbReference type="Proteomes" id="UP000694501"/>
    </source>
</evidence>
<dbReference type="AlphaFoldDB" id="A0A949N1P2"/>
<dbReference type="RefSeq" id="WP_211041957.1">
    <property type="nucleotide sequence ID" value="NZ_JAELVF020000001.1"/>
</dbReference>
<keyword evidence="3" id="KW-1185">Reference proteome</keyword>
<accession>A0A949N1P2</accession>
<proteinExistence type="predicted"/>
<dbReference type="InterPro" id="IPR006311">
    <property type="entry name" value="TAT_signal"/>
</dbReference>
<reference evidence="2" key="1">
    <citation type="submission" date="2021-06" db="EMBL/GenBank/DDBJ databases">
        <title>Sequencing of actinobacteria type strains.</title>
        <authorList>
            <person name="Nguyen G.-S."/>
            <person name="Wentzel A."/>
        </authorList>
    </citation>
    <scope>NUCLEOTIDE SEQUENCE</scope>
    <source>
        <strain evidence="2">P38-E01</strain>
    </source>
</reference>
<protein>
    <submittedName>
        <fullName evidence="2">Uncharacterized protein</fullName>
    </submittedName>
</protein>
<keyword evidence="1" id="KW-0732">Signal</keyword>
<feature type="signal peptide" evidence="1">
    <location>
        <begin position="1"/>
        <end position="36"/>
    </location>
</feature>
<gene>
    <name evidence="2" type="ORF">JGS22_010630</name>
</gene>
<evidence type="ECO:0000256" key="1">
    <source>
        <dbReference type="SAM" id="SignalP"/>
    </source>
</evidence>
<comment type="caution">
    <text evidence="2">The sequence shown here is derived from an EMBL/GenBank/DDBJ whole genome shotgun (WGS) entry which is preliminary data.</text>
</comment>
<evidence type="ECO:0000313" key="2">
    <source>
        <dbReference type="EMBL" id="MBU7598055.1"/>
    </source>
</evidence>
<organism evidence="2 3">
    <name type="scientific">Streptomyces tardus</name>
    <dbReference type="NCBI Taxonomy" id="2780544"/>
    <lineage>
        <taxon>Bacteria</taxon>
        <taxon>Bacillati</taxon>
        <taxon>Actinomycetota</taxon>
        <taxon>Actinomycetes</taxon>
        <taxon>Kitasatosporales</taxon>
        <taxon>Streptomycetaceae</taxon>
        <taxon>Streptomyces</taxon>
    </lineage>
</organism>
<sequence>MTEHRLVHTRRHAVRGAAAAAAVAALLLAAAAPATAAQLHGHPTERAGIEAGPAEAEGAASVRGGLEVIELEPYEALDIADDWQLGLLPEGRQNYVLSSPEQFEESVERAKQQIGDDIRPDSTSLHVSSEQGQVRLIAGAWRLAEAPMEITVYTEDGIGYAAQLVQLPGKPGWGTFHLDASGIEGLESFDVVAKDADGKVFSRHHHTSVGGVK</sequence>
<name>A0A949N1P2_9ACTN</name>
<feature type="chain" id="PRO_5037097080" evidence="1">
    <location>
        <begin position="37"/>
        <end position="213"/>
    </location>
</feature>